<organism evidence="2 3">
    <name type="scientific">Durusdinium trenchii</name>
    <dbReference type="NCBI Taxonomy" id="1381693"/>
    <lineage>
        <taxon>Eukaryota</taxon>
        <taxon>Sar</taxon>
        <taxon>Alveolata</taxon>
        <taxon>Dinophyceae</taxon>
        <taxon>Suessiales</taxon>
        <taxon>Symbiodiniaceae</taxon>
        <taxon>Durusdinium</taxon>
    </lineage>
</organism>
<dbReference type="Proteomes" id="UP001642464">
    <property type="component" value="Unassembled WGS sequence"/>
</dbReference>
<evidence type="ECO:0000313" key="3">
    <source>
        <dbReference type="Proteomes" id="UP001642464"/>
    </source>
</evidence>
<protein>
    <submittedName>
        <fullName evidence="2">Uncharacterized protein</fullName>
    </submittedName>
</protein>
<accession>A0ABP0QNZ6</accession>
<reference evidence="2 3" key="1">
    <citation type="submission" date="2024-02" db="EMBL/GenBank/DDBJ databases">
        <authorList>
            <person name="Chen Y."/>
            <person name="Shah S."/>
            <person name="Dougan E. K."/>
            <person name="Thang M."/>
            <person name="Chan C."/>
        </authorList>
    </citation>
    <scope>NUCLEOTIDE SEQUENCE [LARGE SCALE GENOMIC DNA]</scope>
</reference>
<dbReference type="EMBL" id="CAXAMM010039859">
    <property type="protein sequence ID" value="CAK9089555.1"/>
    <property type="molecule type" value="Genomic_DNA"/>
</dbReference>
<sequence length="192" mass="21662">VRRITGTIDDNCTLAAAPDEERFRWRPSPAMIAERDKMLSAVWHIQVPLSKILTCRPTLALSSPPWSSPSALLSKARIDVRCHVDRSPSRNLDRIGALETGNSWSQGASLNEVKQLHGKVPLKIVLWRIRSRWHDQLMFQERIAIGLRLSPASVVVIVSLAGGFFLIQQRLTINVAVGLDVREIPRERARHR</sequence>
<evidence type="ECO:0000313" key="2">
    <source>
        <dbReference type="EMBL" id="CAK9089555.1"/>
    </source>
</evidence>
<feature type="non-terminal residue" evidence="2">
    <location>
        <position position="1"/>
    </location>
</feature>
<feature type="transmembrane region" description="Helical" evidence="1">
    <location>
        <begin position="145"/>
        <end position="167"/>
    </location>
</feature>
<evidence type="ECO:0000256" key="1">
    <source>
        <dbReference type="SAM" id="Phobius"/>
    </source>
</evidence>
<gene>
    <name evidence="2" type="ORF">SCF082_LOCUS42255</name>
</gene>
<keyword evidence="1" id="KW-0812">Transmembrane</keyword>
<keyword evidence="1" id="KW-1133">Transmembrane helix</keyword>
<name>A0ABP0QNZ6_9DINO</name>
<comment type="caution">
    <text evidence="2">The sequence shown here is derived from an EMBL/GenBank/DDBJ whole genome shotgun (WGS) entry which is preliminary data.</text>
</comment>
<keyword evidence="1" id="KW-0472">Membrane</keyword>
<keyword evidence="3" id="KW-1185">Reference proteome</keyword>
<proteinExistence type="predicted"/>